<dbReference type="InterPro" id="IPR025330">
    <property type="entry name" value="DUF4236"/>
</dbReference>
<dbReference type="EMBL" id="FTOG01000002">
    <property type="protein sequence ID" value="SIS61062.1"/>
    <property type="molecule type" value="Genomic_DNA"/>
</dbReference>
<sequence>MALRFNKRVKIAPGIKLNVSRSGLSTTVGPKGASVNIGKKGTYLNTGLPGTGLSARTKIADGPKSTPKPMREVQTPPLQPRKSLT</sequence>
<feature type="region of interest" description="Disordered" evidence="1">
    <location>
        <begin position="48"/>
        <end position="85"/>
    </location>
</feature>
<dbReference type="RefSeq" id="WP_083951963.1">
    <property type="nucleotide sequence ID" value="NZ_FTOG01000002.1"/>
</dbReference>
<evidence type="ECO:0000259" key="2">
    <source>
        <dbReference type="Pfam" id="PF14020"/>
    </source>
</evidence>
<name>A0A1N7KHI7_9RHOB</name>
<reference evidence="4" key="1">
    <citation type="submission" date="2017-01" db="EMBL/GenBank/DDBJ databases">
        <authorList>
            <person name="Varghese N."/>
            <person name="Submissions S."/>
        </authorList>
    </citation>
    <scope>NUCLEOTIDE SEQUENCE [LARGE SCALE GENOMIC DNA]</scope>
    <source>
        <strain evidence="4">DSM 19945</strain>
    </source>
</reference>
<dbReference type="AlphaFoldDB" id="A0A1N7KHI7"/>
<proteinExistence type="predicted"/>
<evidence type="ECO:0000256" key="1">
    <source>
        <dbReference type="SAM" id="MobiDB-lite"/>
    </source>
</evidence>
<dbReference type="OrthoDB" id="9806903at2"/>
<dbReference type="Proteomes" id="UP000186221">
    <property type="component" value="Unassembled WGS sequence"/>
</dbReference>
<evidence type="ECO:0000313" key="4">
    <source>
        <dbReference type="Proteomes" id="UP000186221"/>
    </source>
</evidence>
<accession>A0A1N7KHI7</accession>
<dbReference type="Pfam" id="PF14020">
    <property type="entry name" value="DUF4236"/>
    <property type="match status" value="1"/>
</dbReference>
<organism evidence="3 4">
    <name type="scientific">Rhodobacter aestuarii</name>
    <dbReference type="NCBI Taxonomy" id="453582"/>
    <lineage>
        <taxon>Bacteria</taxon>
        <taxon>Pseudomonadati</taxon>
        <taxon>Pseudomonadota</taxon>
        <taxon>Alphaproteobacteria</taxon>
        <taxon>Rhodobacterales</taxon>
        <taxon>Rhodobacter group</taxon>
        <taxon>Rhodobacter</taxon>
    </lineage>
</organism>
<feature type="domain" description="DUF4236" evidence="2">
    <location>
        <begin position="3"/>
        <end position="56"/>
    </location>
</feature>
<evidence type="ECO:0000313" key="3">
    <source>
        <dbReference type="EMBL" id="SIS61062.1"/>
    </source>
</evidence>
<protein>
    <recommendedName>
        <fullName evidence="2">DUF4236 domain-containing protein</fullName>
    </recommendedName>
</protein>
<gene>
    <name evidence="3" type="ORF">SAMN05421580_102428</name>
</gene>
<dbReference type="STRING" id="453582.SAMN05421580_102428"/>
<keyword evidence="4" id="KW-1185">Reference proteome</keyword>